<dbReference type="PROSITE" id="PS50043">
    <property type="entry name" value="HTH_LUXR_2"/>
    <property type="match status" value="1"/>
</dbReference>
<feature type="domain" description="HTH luxR-type" evidence="8">
    <location>
        <begin position="149"/>
        <end position="214"/>
    </location>
</feature>
<dbReference type="Gene3D" id="3.40.50.2300">
    <property type="match status" value="1"/>
</dbReference>
<dbReference type="Pfam" id="PF00196">
    <property type="entry name" value="GerE"/>
    <property type="match status" value="1"/>
</dbReference>
<dbReference type="InterPro" id="IPR016032">
    <property type="entry name" value="Sig_transdc_resp-reg_C-effctor"/>
</dbReference>
<dbReference type="EMBL" id="CP014672">
    <property type="protein sequence ID" value="ANW99852.1"/>
    <property type="molecule type" value="Genomic_DNA"/>
</dbReference>
<accession>A0A1B1YGF0</accession>
<dbReference type="InterPro" id="IPR039420">
    <property type="entry name" value="WalR-like"/>
</dbReference>
<dbReference type="GO" id="GO:0000160">
    <property type="term" value="P:phosphorelay signal transduction system"/>
    <property type="evidence" value="ECO:0007669"/>
    <property type="project" value="InterPro"/>
</dbReference>
<reference evidence="10 11" key="1">
    <citation type="submission" date="2016-02" db="EMBL/GenBank/DDBJ databases">
        <title>Comparison of Clostridium stercorarium subspecies using comparative genomics and transcriptomics.</title>
        <authorList>
            <person name="Schellenberg J."/>
            <person name="Thallinger G."/>
            <person name="Levin D.B."/>
            <person name="Zhang X."/>
            <person name="Alvare G."/>
            <person name="Fristensky B."/>
            <person name="Sparling R."/>
        </authorList>
    </citation>
    <scope>NUCLEOTIDE SEQUENCE [LARGE SCALE GENOMIC DNA]</scope>
    <source>
        <strain evidence="10 11">DSM 2910</strain>
    </source>
</reference>
<evidence type="ECO:0000313" key="10">
    <source>
        <dbReference type="EMBL" id="ANW99852.1"/>
    </source>
</evidence>
<dbReference type="InterPro" id="IPR058245">
    <property type="entry name" value="NreC/VraR/RcsB-like_REC"/>
</dbReference>
<proteinExistence type="predicted"/>
<dbReference type="CDD" id="cd17535">
    <property type="entry name" value="REC_NarL-like"/>
    <property type="match status" value="1"/>
</dbReference>
<dbReference type="PANTHER" id="PTHR43214:SF40">
    <property type="entry name" value="TRANSCRIPTIONAL REGULATORY PROTEIN LNRK"/>
    <property type="match status" value="1"/>
</dbReference>
<dbReference type="SMART" id="SM00421">
    <property type="entry name" value="HTH_LUXR"/>
    <property type="match status" value="1"/>
</dbReference>
<dbReference type="PANTHER" id="PTHR43214">
    <property type="entry name" value="TWO-COMPONENT RESPONSE REGULATOR"/>
    <property type="match status" value="1"/>
</dbReference>
<evidence type="ECO:0000256" key="2">
    <source>
        <dbReference type="ARBA" id="ARBA00022553"/>
    </source>
</evidence>
<feature type="modified residue" description="4-aspartylphosphate" evidence="7">
    <location>
        <position position="61"/>
    </location>
</feature>
<name>A0A1B1YGF0_THEST</name>
<evidence type="ECO:0000256" key="7">
    <source>
        <dbReference type="PROSITE-ProRule" id="PRU00169"/>
    </source>
</evidence>
<organism evidence="10 11">
    <name type="scientific">Thermoclostridium stercorarium subsp. thermolacticum DSM 2910</name>
    <dbReference type="NCBI Taxonomy" id="1121336"/>
    <lineage>
        <taxon>Bacteria</taxon>
        <taxon>Bacillati</taxon>
        <taxon>Bacillota</taxon>
        <taxon>Clostridia</taxon>
        <taxon>Eubacteriales</taxon>
        <taxon>Oscillospiraceae</taxon>
        <taxon>Thermoclostridium</taxon>
    </lineage>
</organism>
<dbReference type="PROSITE" id="PS50110">
    <property type="entry name" value="RESPONSE_REGULATORY"/>
    <property type="match status" value="1"/>
</dbReference>
<keyword evidence="5" id="KW-0804">Transcription</keyword>
<dbReference type="GO" id="GO:0006355">
    <property type="term" value="P:regulation of DNA-templated transcription"/>
    <property type="evidence" value="ECO:0007669"/>
    <property type="project" value="InterPro"/>
</dbReference>
<evidence type="ECO:0000256" key="3">
    <source>
        <dbReference type="ARBA" id="ARBA00023015"/>
    </source>
</evidence>
<dbReference type="SMART" id="SM00448">
    <property type="entry name" value="REC"/>
    <property type="match status" value="1"/>
</dbReference>
<dbReference type="RefSeq" id="WP_015485177.1">
    <property type="nucleotide sequence ID" value="NZ_CP014672.1"/>
</dbReference>
<dbReference type="InterPro" id="IPR001789">
    <property type="entry name" value="Sig_transdc_resp-reg_receiver"/>
</dbReference>
<protein>
    <recommendedName>
        <fullName evidence="1">Stage 0 sporulation protein A homolog</fullName>
    </recommendedName>
</protein>
<keyword evidence="3" id="KW-0805">Transcription regulation</keyword>
<evidence type="ECO:0000313" key="11">
    <source>
        <dbReference type="Proteomes" id="UP000092971"/>
    </source>
</evidence>
<dbReference type="AlphaFoldDB" id="A0A1B1YGF0"/>
<dbReference type="GO" id="GO:0003677">
    <property type="term" value="F:DNA binding"/>
    <property type="evidence" value="ECO:0007669"/>
    <property type="project" value="UniProtKB-KW"/>
</dbReference>
<evidence type="ECO:0000256" key="1">
    <source>
        <dbReference type="ARBA" id="ARBA00018672"/>
    </source>
</evidence>
<dbReference type="InterPro" id="IPR000792">
    <property type="entry name" value="Tscrpt_reg_LuxR_C"/>
</dbReference>
<evidence type="ECO:0000256" key="5">
    <source>
        <dbReference type="ARBA" id="ARBA00023163"/>
    </source>
</evidence>
<sequence>MFETGQDQVRVIIADDSFVFRESMKELLSQDPEITVVASASNGLEAFELCREFKPDIVIMDVRMPECSGIDGTRLIKTHMPDIKVIMFTTFEDQDYITEAVKYGAEGYILKDSGQEHIRMVIKSVYKGYPVFHKKALDSMAQSISGSKTEKAEINLSPIEKEILRLVVEGRSNKQIGCVLGLSEGRVKNILSELFEKTNTRDRTQLAVFAVRNDLVD</sequence>
<comment type="function">
    <text evidence="6">May play the central regulatory role in sporulation. It may be an element of the effector pathway responsible for the activation of sporulation genes in response to nutritional stress. Spo0A may act in concert with spo0H (a sigma factor) to control the expression of some genes that are critical to the sporulation process.</text>
</comment>
<dbReference type="OrthoDB" id="9779069at2"/>
<evidence type="ECO:0000256" key="4">
    <source>
        <dbReference type="ARBA" id="ARBA00023125"/>
    </source>
</evidence>
<dbReference type="InterPro" id="IPR011006">
    <property type="entry name" value="CheY-like_superfamily"/>
</dbReference>
<evidence type="ECO:0000259" key="8">
    <source>
        <dbReference type="PROSITE" id="PS50043"/>
    </source>
</evidence>
<dbReference type="Pfam" id="PF00072">
    <property type="entry name" value="Response_reg"/>
    <property type="match status" value="1"/>
</dbReference>
<gene>
    <name evidence="10" type="ORF">CSTERTH_12830</name>
</gene>
<feature type="domain" description="Response regulatory" evidence="9">
    <location>
        <begin position="10"/>
        <end position="126"/>
    </location>
</feature>
<evidence type="ECO:0000259" key="9">
    <source>
        <dbReference type="PROSITE" id="PS50110"/>
    </source>
</evidence>
<dbReference type="CDD" id="cd06170">
    <property type="entry name" value="LuxR_C_like"/>
    <property type="match status" value="1"/>
</dbReference>
<keyword evidence="4 10" id="KW-0238">DNA-binding</keyword>
<dbReference type="SUPFAM" id="SSF52172">
    <property type="entry name" value="CheY-like"/>
    <property type="match status" value="1"/>
</dbReference>
<dbReference type="SUPFAM" id="SSF46894">
    <property type="entry name" value="C-terminal effector domain of the bipartite response regulators"/>
    <property type="match status" value="1"/>
</dbReference>
<keyword evidence="2 7" id="KW-0597">Phosphoprotein</keyword>
<dbReference type="Proteomes" id="UP000092971">
    <property type="component" value="Chromosome"/>
</dbReference>
<evidence type="ECO:0000256" key="6">
    <source>
        <dbReference type="ARBA" id="ARBA00024867"/>
    </source>
</evidence>